<accession>A0A0F8Y667</accession>
<dbReference type="EMBL" id="LAZR01068421">
    <property type="protein sequence ID" value="KKK49669.1"/>
    <property type="molecule type" value="Genomic_DNA"/>
</dbReference>
<gene>
    <name evidence="1" type="ORF">LCGC14_3132740</name>
</gene>
<organism evidence="1">
    <name type="scientific">marine sediment metagenome</name>
    <dbReference type="NCBI Taxonomy" id="412755"/>
    <lineage>
        <taxon>unclassified sequences</taxon>
        <taxon>metagenomes</taxon>
        <taxon>ecological metagenomes</taxon>
    </lineage>
</organism>
<dbReference type="AlphaFoldDB" id="A0A0F8Y667"/>
<name>A0A0F8Y667_9ZZZZ</name>
<proteinExistence type="predicted"/>
<evidence type="ECO:0000313" key="1">
    <source>
        <dbReference type="EMBL" id="KKK49669.1"/>
    </source>
</evidence>
<comment type="caution">
    <text evidence="1">The sequence shown here is derived from an EMBL/GenBank/DDBJ whole genome shotgun (WGS) entry which is preliminary data.</text>
</comment>
<reference evidence="1" key="1">
    <citation type="journal article" date="2015" name="Nature">
        <title>Complex archaea that bridge the gap between prokaryotes and eukaryotes.</title>
        <authorList>
            <person name="Spang A."/>
            <person name="Saw J.H."/>
            <person name="Jorgensen S.L."/>
            <person name="Zaremba-Niedzwiedzka K."/>
            <person name="Martijn J."/>
            <person name="Lind A.E."/>
            <person name="van Eijk R."/>
            <person name="Schleper C."/>
            <person name="Guy L."/>
            <person name="Ettema T.J."/>
        </authorList>
    </citation>
    <scope>NUCLEOTIDE SEQUENCE</scope>
</reference>
<protein>
    <submittedName>
        <fullName evidence="1">Uncharacterized protein</fullName>
    </submittedName>
</protein>
<sequence length="90" mass="10167">MNEQELREGLRFVLDQEKGYGFCVRTRTALRALFLPTCNKCRASVNLGPLPEGFLLSRNADYCPCNELGPEEALKRAALYLEEAENNEQA</sequence>